<dbReference type="AlphaFoldDB" id="A0A1G9M3S9"/>
<dbReference type="GO" id="GO:0016020">
    <property type="term" value="C:membrane"/>
    <property type="evidence" value="ECO:0007669"/>
    <property type="project" value="InterPro"/>
</dbReference>
<dbReference type="SUPFAM" id="SSF50022">
    <property type="entry name" value="ISP domain"/>
    <property type="match status" value="1"/>
</dbReference>
<dbReference type="GO" id="GO:0051537">
    <property type="term" value="F:2 iron, 2 sulfur cluster binding"/>
    <property type="evidence" value="ECO:0007669"/>
    <property type="project" value="UniProtKB-KW"/>
</dbReference>
<gene>
    <name evidence="7" type="ORF">SAMN05216244_0409</name>
</gene>
<keyword evidence="3" id="KW-0408">Iron</keyword>
<evidence type="ECO:0000256" key="3">
    <source>
        <dbReference type="ARBA" id="ARBA00023004"/>
    </source>
</evidence>
<dbReference type="Gene3D" id="3.50.50.60">
    <property type="entry name" value="FAD/NAD(P)-binding domain"/>
    <property type="match status" value="1"/>
</dbReference>
<dbReference type="PANTHER" id="PTHR13847">
    <property type="entry name" value="SARCOSINE DEHYDROGENASE-RELATED"/>
    <property type="match status" value="1"/>
</dbReference>
<evidence type="ECO:0000259" key="6">
    <source>
        <dbReference type="PROSITE" id="PS51296"/>
    </source>
</evidence>
<dbReference type="RefSeq" id="WP_074597203.1">
    <property type="nucleotide sequence ID" value="NZ_FNHF01000001.1"/>
</dbReference>
<dbReference type="InterPro" id="IPR036188">
    <property type="entry name" value="FAD/NAD-bd_sf"/>
</dbReference>
<dbReference type="Proteomes" id="UP000182347">
    <property type="component" value="Unassembled WGS sequence"/>
</dbReference>
<dbReference type="InterPro" id="IPR006076">
    <property type="entry name" value="FAD-dep_OxRdtase"/>
</dbReference>
<dbReference type="InterPro" id="IPR036922">
    <property type="entry name" value="Rieske_2Fe-2S_sf"/>
</dbReference>
<keyword evidence="5" id="KW-1015">Disulfide bond</keyword>
<dbReference type="GO" id="GO:0005737">
    <property type="term" value="C:cytoplasm"/>
    <property type="evidence" value="ECO:0007669"/>
    <property type="project" value="TreeGrafter"/>
</dbReference>
<dbReference type="PANTHER" id="PTHR13847:SF274">
    <property type="entry name" value="RIESKE 2FE-2S IRON-SULFUR PROTEIN YHFW-RELATED"/>
    <property type="match status" value="1"/>
</dbReference>
<evidence type="ECO:0000313" key="7">
    <source>
        <dbReference type="EMBL" id="SDL68919.1"/>
    </source>
</evidence>
<evidence type="ECO:0000256" key="1">
    <source>
        <dbReference type="ARBA" id="ARBA00022714"/>
    </source>
</evidence>
<dbReference type="SUPFAM" id="SSF51971">
    <property type="entry name" value="Nucleotide-binding domain"/>
    <property type="match status" value="1"/>
</dbReference>
<dbReference type="Pfam" id="PF01266">
    <property type="entry name" value="DAO"/>
    <property type="match status" value="1"/>
</dbReference>
<dbReference type="InterPro" id="IPR005805">
    <property type="entry name" value="Rieske_Fe-S_prot_C"/>
</dbReference>
<sequence>MEGHKTDFDMPPYTESFWRDTVQIPCFSRLERDLEVDIGIVGGGITGIITAYLLAKEGYAVALLESGSLLNGTTGHTTAKVTAQHGLIYNELIERFNPTTASAYYQFNVSAMEWIKQTIEQKQIACDFSEEDSYLFTNSVEGANILMEEKNAYKQLGIDHDLIEEIPIDIPVEAALRMNGQYQFHPLKFLTRLLEDMELLGVQIFENTMAIGIEDHESPVIQTKKGHQVFCQKIVEASHFPVTDARGGFSTRLYPERSYVTAVRTKQPYPGGMYASVDTPMRSIRAVPYQEETLWLIGGESHKTGKGGETDAHYKALIDYARNHFSAEEVPFRWSSQDLTTLDKLPYIGPLSDRQPNILVATGFRKWGMTLAAGAAKLISDIISGNKNRFQEIFAPSRFHPASHLKAFAKFNADSAKELTKGKVEGFSNTIENIPPAHAGIVRVKGQRTGVYREENGTLHMIDTTCTHMGCEVNWNQAEKTWDCPCHGSRFSATGEVLEGPAKMPLKQKDNR</sequence>
<feature type="domain" description="Rieske" evidence="6">
    <location>
        <begin position="426"/>
        <end position="512"/>
    </location>
</feature>
<dbReference type="InterPro" id="IPR038010">
    <property type="entry name" value="YhfW_C"/>
</dbReference>
<dbReference type="Pfam" id="PF00355">
    <property type="entry name" value="Rieske"/>
    <property type="match status" value="1"/>
</dbReference>
<dbReference type="PRINTS" id="PR00162">
    <property type="entry name" value="RIESKE"/>
</dbReference>
<organism evidence="7 8">
    <name type="scientific">Sediminibacillus halophilus</name>
    <dbReference type="NCBI Taxonomy" id="482461"/>
    <lineage>
        <taxon>Bacteria</taxon>
        <taxon>Bacillati</taxon>
        <taxon>Bacillota</taxon>
        <taxon>Bacilli</taxon>
        <taxon>Bacillales</taxon>
        <taxon>Bacillaceae</taxon>
        <taxon>Sediminibacillus</taxon>
    </lineage>
</organism>
<dbReference type="InterPro" id="IPR017941">
    <property type="entry name" value="Rieske_2Fe-2S"/>
</dbReference>
<evidence type="ECO:0000313" key="8">
    <source>
        <dbReference type="Proteomes" id="UP000182347"/>
    </source>
</evidence>
<keyword evidence="2" id="KW-0479">Metal-binding</keyword>
<keyword evidence="8" id="KW-1185">Reference proteome</keyword>
<dbReference type="STRING" id="482461.SAMN05216244_0409"/>
<dbReference type="GO" id="GO:0004497">
    <property type="term" value="F:monooxygenase activity"/>
    <property type="evidence" value="ECO:0007669"/>
    <property type="project" value="UniProtKB-ARBA"/>
</dbReference>
<accession>A0A1G9M3S9</accession>
<dbReference type="GO" id="GO:0016705">
    <property type="term" value="F:oxidoreductase activity, acting on paired donors, with incorporation or reduction of molecular oxygen"/>
    <property type="evidence" value="ECO:0007669"/>
    <property type="project" value="UniProtKB-ARBA"/>
</dbReference>
<keyword evidence="1" id="KW-0001">2Fe-2S</keyword>
<dbReference type="Gene3D" id="3.30.9.10">
    <property type="entry name" value="D-Amino Acid Oxidase, subunit A, domain 2"/>
    <property type="match status" value="1"/>
</dbReference>
<keyword evidence="4" id="KW-0411">Iron-sulfur</keyword>
<evidence type="ECO:0000256" key="2">
    <source>
        <dbReference type="ARBA" id="ARBA00022723"/>
    </source>
</evidence>
<evidence type="ECO:0000256" key="4">
    <source>
        <dbReference type="ARBA" id="ARBA00023014"/>
    </source>
</evidence>
<dbReference type="EMBL" id="FNHF01000001">
    <property type="protein sequence ID" value="SDL68919.1"/>
    <property type="molecule type" value="Genomic_DNA"/>
</dbReference>
<proteinExistence type="predicted"/>
<dbReference type="GO" id="GO:0046872">
    <property type="term" value="F:metal ion binding"/>
    <property type="evidence" value="ECO:0007669"/>
    <property type="project" value="UniProtKB-KW"/>
</dbReference>
<reference evidence="8" key="1">
    <citation type="submission" date="2016-10" db="EMBL/GenBank/DDBJ databases">
        <authorList>
            <person name="Varghese N."/>
            <person name="Submissions S."/>
        </authorList>
    </citation>
    <scope>NUCLEOTIDE SEQUENCE [LARGE SCALE GENOMIC DNA]</scope>
    <source>
        <strain evidence="8">CGMCC 1.6199</strain>
    </source>
</reference>
<dbReference type="PROSITE" id="PS51296">
    <property type="entry name" value="RIESKE"/>
    <property type="match status" value="1"/>
</dbReference>
<dbReference type="CDD" id="cd03477">
    <property type="entry name" value="Rieske_YhfW_C"/>
    <property type="match status" value="1"/>
</dbReference>
<name>A0A1G9M3S9_9BACI</name>
<dbReference type="OrthoDB" id="9767869at2"/>
<dbReference type="Gene3D" id="2.102.10.10">
    <property type="entry name" value="Rieske [2Fe-2S] iron-sulphur domain"/>
    <property type="match status" value="1"/>
</dbReference>
<dbReference type="FunFam" id="2.102.10.10:FF:000014">
    <property type="entry name" value="Oxidoreductase, FAD dependent"/>
    <property type="match status" value="1"/>
</dbReference>
<evidence type="ECO:0000256" key="5">
    <source>
        <dbReference type="ARBA" id="ARBA00023157"/>
    </source>
</evidence>
<protein>
    <submittedName>
        <fullName evidence="7">Glycine/D-amino acid oxidase</fullName>
    </submittedName>
</protein>